<dbReference type="Proteomes" id="UP000032274">
    <property type="component" value="Unassembled WGS sequence"/>
</dbReference>
<reference evidence="1 2" key="1">
    <citation type="submission" date="2015-01" db="EMBL/GenBank/DDBJ databases">
        <title>Characterization of Swiss Staphylococcus aureus strains involved in food poisoning.</title>
        <authorList>
            <person name="Crovadore J."/>
            <person name="Chablais R."/>
            <person name="Tonacini J."/>
            <person name="Schnyder B."/>
            <person name="Lefort F."/>
        </authorList>
    </citation>
    <scope>NUCLEOTIDE SEQUENCE [LARGE SCALE GENOMIC DNA]</scope>
    <source>
        <strain evidence="1 2">SA-120</strain>
    </source>
</reference>
<dbReference type="AlphaFoldDB" id="A0AA40JQH4"/>
<evidence type="ECO:0000313" key="1">
    <source>
        <dbReference type="EMBL" id="KIU01670.1"/>
    </source>
</evidence>
<feature type="non-terminal residue" evidence="1">
    <location>
        <position position="131"/>
    </location>
</feature>
<sequence length="131" mass="14283">DQVDAADMRVEVDADARPVEARRHLLDMGRLAGAVIALDHHAAIVREARQDRERRIRIEDIGGIEIGHALVRFAEGGHFEVAVDPEQVARLHHLVGRVEDRDAPAVGLGVGDIRHVFGPSVARATRSSRAA</sequence>
<protein>
    <submittedName>
        <fullName evidence="1">Uncharacterized protein</fullName>
    </submittedName>
</protein>
<gene>
    <name evidence="1" type="ORF">QU38_00435</name>
</gene>
<organism evidence="1 2">
    <name type="scientific">Staphylococcus aureus</name>
    <dbReference type="NCBI Taxonomy" id="1280"/>
    <lineage>
        <taxon>Bacteria</taxon>
        <taxon>Bacillati</taxon>
        <taxon>Bacillota</taxon>
        <taxon>Bacilli</taxon>
        <taxon>Bacillales</taxon>
        <taxon>Staphylococcaceae</taxon>
        <taxon>Staphylococcus</taxon>
    </lineage>
</organism>
<dbReference type="EMBL" id="JXIG01000101">
    <property type="protein sequence ID" value="KIU01670.1"/>
    <property type="molecule type" value="Genomic_DNA"/>
</dbReference>
<comment type="caution">
    <text evidence="1">The sequence shown here is derived from an EMBL/GenBank/DDBJ whole genome shotgun (WGS) entry which is preliminary data.</text>
</comment>
<accession>A0AA40JQH4</accession>
<feature type="non-terminal residue" evidence="1">
    <location>
        <position position="1"/>
    </location>
</feature>
<evidence type="ECO:0000313" key="2">
    <source>
        <dbReference type="Proteomes" id="UP000032274"/>
    </source>
</evidence>
<proteinExistence type="predicted"/>
<name>A0AA40JQH4_STAAU</name>